<dbReference type="PROSITE" id="PS50112">
    <property type="entry name" value="PAS"/>
    <property type="match status" value="1"/>
</dbReference>
<dbReference type="AlphaFoldDB" id="A0A183IM62"/>
<dbReference type="InterPro" id="IPR001067">
    <property type="entry name" value="Nuc_translocat"/>
</dbReference>
<dbReference type="Pfam" id="PF00010">
    <property type="entry name" value="HLH"/>
    <property type="match status" value="1"/>
</dbReference>
<gene>
    <name evidence="8" type="ORF">SBAD_LOCUS4708</name>
</gene>
<dbReference type="InterPro" id="IPR050933">
    <property type="entry name" value="Circadian_TF"/>
</dbReference>
<dbReference type="PROSITE" id="PS50888">
    <property type="entry name" value="BHLH"/>
    <property type="match status" value="1"/>
</dbReference>
<dbReference type="SMART" id="SM00091">
    <property type="entry name" value="PAS"/>
    <property type="match status" value="2"/>
</dbReference>
<dbReference type="GO" id="GO:0005667">
    <property type="term" value="C:transcription regulator complex"/>
    <property type="evidence" value="ECO:0007669"/>
    <property type="project" value="InterPro"/>
</dbReference>
<dbReference type="WBParaSite" id="SBAD_0000490401-mRNA-1">
    <property type="protein sequence ID" value="SBAD_0000490401-mRNA-1"/>
    <property type="gene ID" value="SBAD_0000490401"/>
</dbReference>
<dbReference type="GO" id="GO:0005737">
    <property type="term" value="C:cytoplasm"/>
    <property type="evidence" value="ECO:0007669"/>
    <property type="project" value="InterPro"/>
</dbReference>
<evidence type="ECO:0000256" key="1">
    <source>
        <dbReference type="ARBA" id="ARBA00022737"/>
    </source>
</evidence>
<accession>A0A183IM62</accession>
<dbReference type="GO" id="GO:0003700">
    <property type="term" value="F:DNA-binding transcription factor activity"/>
    <property type="evidence" value="ECO:0007669"/>
    <property type="project" value="InterPro"/>
</dbReference>
<dbReference type="OrthoDB" id="71302at2759"/>
<keyword evidence="3" id="KW-0238">DNA-binding</keyword>
<keyword evidence="9" id="KW-1185">Reference proteome</keyword>
<dbReference type="InterPro" id="IPR036638">
    <property type="entry name" value="HLH_DNA-bd_sf"/>
</dbReference>
<dbReference type="GO" id="GO:0045944">
    <property type="term" value="P:positive regulation of transcription by RNA polymerase II"/>
    <property type="evidence" value="ECO:0007669"/>
    <property type="project" value="UniProtKB-ARBA"/>
</dbReference>
<dbReference type="Gene3D" id="3.30.450.20">
    <property type="entry name" value="PAS domain"/>
    <property type="match status" value="2"/>
</dbReference>
<dbReference type="GO" id="GO:0046983">
    <property type="term" value="F:protein dimerization activity"/>
    <property type="evidence" value="ECO:0007669"/>
    <property type="project" value="InterPro"/>
</dbReference>
<dbReference type="EMBL" id="UZAM01008500">
    <property type="protein sequence ID" value="VDP05210.1"/>
    <property type="molecule type" value="Genomic_DNA"/>
</dbReference>
<evidence type="ECO:0000256" key="5">
    <source>
        <dbReference type="ARBA" id="ARBA00023242"/>
    </source>
</evidence>
<protein>
    <submittedName>
        <fullName evidence="10">Aryl hydrocarbon receptor nuclear translocator-like protein 1</fullName>
    </submittedName>
</protein>
<dbReference type="SUPFAM" id="SSF47459">
    <property type="entry name" value="HLH, helix-loop-helix DNA-binding domain"/>
    <property type="match status" value="1"/>
</dbReference>
<dbReference type="Proteomes" id="UP000270296">
    <property type="component" value="Unassembled WGS sequence"/>
</dbReference>
<evidence type="ECO:0000259" key="7">
    <source>
        <dbReference type="PROSITE" id="PS50888"/>
    </source>
</evidence>
<keyword evidence="1" id="KW-0677">Repeat</keyword>
<organism evidence="10">
    <name type="scientific">Soboliphyme baturini</name>
    <dbReference type="NCBI Taxonomy" id="241478"/>
    <lineage>
        <taxon>Eukaryota</taxon>
        <taxon>Metazoa</taxon>
        <taxon>Ecdysozoa</taxon>
        <taxon>Nematoda</taxon>
        <taxon>Enoplea</taxon>
        <taxon>Dorylaimia</taxon>
        <taxon>Dioctophymatida</taxon>
        <taxon>Dioctophymatoidea</taxon>
        <taxon>Soboliphymatidae</taxon>
        <taxon>Soboliphyme</taxon>
    </lineage>
</organism>
<evidence type="ECO:0000256" key="2">
    <source>
        <dbReference type="ARBA" id="ARBA00023015"/>
    </source>
</evidence>
<keyword evidence="4" id="KW-0804">Transcription</keyword>
<dbReference type="SUPFAM" id="SSF55785">
    <property type="entry name" value="PYP-like sensor domain (PAS domain)"/>
    <property type="match status" value="2"/>
</dbReference>
<evidence type="ECO:0000256" key="4">
    <source>
        <dbReference type="ARBA" id="ARBA00023163"/>
    </source>
</evidence>
<dbReference type="InterPro" id="IPR013655">
    <property type="entry name" value="PAS_fold_3"/>
</dbReference>
<dbReference type="InterPro" id="IPR011598">
    <property type="entry name" value="bHLH_dom"/>
</dbReference>
<feature type="domain" description="PAS" evidence="6">
    <location>
        <begin position="209"/>
        <end position="255"/>
    </location>
</feature>
<evidence type="ECO:0000256" key="3">
    <source>
        <dbReference type="ARBA" id="ARBA00023125"/>
    </source>
</evidence>
<dbReference type="GO" id="GO:0005634">
    <property type="term" value="C:nucleus"/>
    <property type="evidence" value="ECO:0007669"/>
    <property type="project" value="InterPro"/>
</dbReference>
<dbReference type="CDD" id="cd00130">
    <property type="entry name" value="PAS"/>
    <property type="match status" value="2"/>
</dbReference>
<evidence type="ECO:0000313" key="8">
    <source>
        <dbReference type="EMBL" id="VDP05210.1"/>
    </source>
</evidence>
<keyword evidence="2" id="KW-0805">Transcription regulation</keyword>
<dbReference type="InterPro" id="IPR035965">
    <property type="entry name" value="PAS-like_dom_sf"/>
</dbReference>
<sequence length="284" mass="32232">MTHYINELADMVPQCAALGRKPDKLTVLRMAVSHMKSIRSTVTCSSAANGFLFVVACDTGKMLYVADSVFPILNLTECMNQTIFDLVHPEDVEKVKEQLSPYDLTMSSSVLDFKSTSMGRVHTSSRRGFICRMKIGLNHGSVNHLSRLRNRRPIFHHGGNHYVIIHCTGYTKNCPQQRCLICIGRLQVSSMPTCHEFSNSSQEFSTRFNQDGEFTFVDHKISSTLGYRPQELLGQFWWRNVHPEDQNAVREAFHRGTCLTSFQNFYTIREDIGGWGGAIECRPV</sequence>
<dbReference type="InterPro" id="IPR000014">
    <property type="entry name" value="PAS"/>
</dbReference>
<dbReference type="Pfam" id="PF08447">
    <property type="entry name" value="PAS_3"/>
    <property type="match status" value="1"/>
</dbReference>
<evidence type="ECO:0000259" key="6">
    <source>
        <dbReference type="PROSITE" id="PS50112"/>
    </source>
</evidence>
<proteinExistence type="predicted"/>
<keyword evidence="5" id="KW-0539">Nucleus</keyword>
<dbReference type="GO" id="GO:0003677">
    <property type="term" value="F:DNA binding"/>
    <property type="evidence" value="ECO:0007669"/>
    <property type="project" value="UniProtKB-KW"/>
</dbReference>
<evidence type="ECO:0000313" key="10">
    <source>
        <dbReference type="WBParaSite" id="SBAD_0000490401-mRNA-1"/>
    </source>
</evidence>
<reference evidence="10" key="1">
    <citation type="submission" date="2016-06" db="UniProtKB">
        <authorList>
            <consortium name="WormBaseParasite"/>
        </authorList>
    </citation>
    <scope>IDENTIFICATION</scope>
</reference>
<reference evidence="8 9" key="2">
    <citation type="submission" date="2018-11" db="EMBL/GenBank/DDBJ databases">
        <authorList>
            <consortium name="Pathogen Informatics"/>
        </authorList>
    </citation>
    <scope>NUCLEOTIDE SEQUENCE [LARGE SCALE GENOMIC DNA]</scope>
</reference>
<dbReference type="NCBIfam" id="TIGR00229">
    <property type="entry name" value="sensory_box"/>
    <property type="match status" value="1"/>
</dbReference>
<dbReference type="PANTHER" id="PTHR23042">
    <property type="entry name" value="CIRCADIAN PROTEIN CLOCK/ARNT/BMAL/PAS"/>
    <property type="match status" value="1"/>
</dbReference>
<dbReference type="PRINTS" id="PR00785">
    <property type="entry name" value="NCTRNSLOCATR"/>
</dbReference>
<name>A0A183IM62_9BILA</name>
<evidence type="ECO:0000313" key="9">
    <source>
        <dbReference type="Proteomes" id="UP000270296"/>
    </source>
</evidence>
<feature type="domain" description="BHLH" evidence="7">
    <location>
        <begin position="1"/>
        <end position="38"/>
    </location>
</feature>
<dbReference type="Gene3D" id="4.10.280.10">
    <property type="entry name" value="Helix-loop-helix DNA-binding domain"/>
    <property type="match status" value="1"/>
</dbReference>